<protein>
    <submittedName>
        <fullName evidence="3">714_t:CDS:1</fullName>
    </submittedName>
</protein>
<feature type="transmembrane region" description="Helical" evidence="2">
    <location>
        <begin position="137"/>
        <end position="159"/>
    </location>
</feature>
<proteinExistence type="predicted"/>
<keyword evidence="2" id="KW-0812">Transmembrane</keyword>
<gene>
    <name evidence="3" type="ORF">DERYTH_LOCUS11875</name>
</gene>
<name>A0A9N9EL29_9GLOM</name>
<dbReference type="EMBL" id="CAJVPY010007547">
    <property type="protein sequence ID" value="CAG8682206.1"/>
    <property type="molecule type" value="Genomic_DNA"/>
</dbReference>
<evidence type="ECO:0000313" key="3">
    <source>
        <dbReference type="EMBL" id="CAG8682206.1"/>
    </source>
</evidence>
<feature type="region of interest" description="Disordered" evidence="1">
    <location>
        <begin position="1"/>
        <end position="25"/>
    </location>
</feature>
<accession>A0A9N9EL29</accession>
<dbReference type="Proteomes" id="UP000789405">
    <property type="component" value="Unassembled WGS sequence"/>
</dbReference>
<dbReference type="OrthoDB" id="3253553at2759"/>
<organism evidence="3 4">
    <name type="scientific">Dentiscutata erythropus</name>
    <dbReference type="NCBI Taxonomy" id="1348616"/>
    <lineage>
        <taxon>Eukaryota</taxon>
        <taxon>Fungi</taxon>
        <taxon>Fungi incertae sedis</taxon>
        <taxon>Mucoromycota</taxon>
        <taxon>Glomeromycotina</taxon>
        <taxon>Glomeromycetes</taxon>
        <taxon>Diversisporales</taxon>
        <taxon>Gigasporaceae</taxon>
        <taxon>Dentiscutata</taxon>
    </lineage>
</organism>
<evidence type="ECO:0000313" key="4">
    <source>
        <dbReference type="Proteomes" id="UP000789405"/>
    </source>
</evidence>
<feature type="transmembrane region" description="Helical" evidence="2">
    <location>
        <begin position="100"/>
        <end position="125"/>
    </location>
</feature>
<sequence length="191" mass="20882">MSAETNPFLSKEEKGDNELNSSSIKDNSVSLEVAGVVNPGIETSDPDKLNIKHKEKKHIPSGKRCCLRFFTLLASVGAEFFNLCSPIVAQQLAPTGANTLAIIFLHIVASISILVSIYFVFLYCFRRFGSAKKINRILLHLIDLVFAISFGVLMVFMIGDFKCPIGVICTIPALLSQCSVASCTLFRSFGI</sequence>
<evidence type="ECO:0000256" key="2">
    <source>
        <dbReference type="SAM" id="Phobius"/>
    </source>
</evidence>
<comment type="caution">
    <text evidence="3">The sequence shown here is derived from an EMBL/GenBank/DDBJ whole genome shotgun (WGS) entry which is preliminary data.</text>
</comment>
<feature type="transmembrane region" description="Helical" evidence="2">
    <location>
        <begin position="66"/>
        <end position="88"/>
    </location>
</feature>
<reference evidence="3" key="1">
    <citation type="submission" date="2021-06" db="EMBL/GenBank/DDBJ databases">
        <authorList>
            <person name="Kallberg Y."/>
            <person name="Tangrot J."/>
            <person name="Rosling A."/>
        </authorList>
    </citation>
    <scope>NUCLEOTIDE SEQUENCE</scope>
    <source>
        <strain evidence="3">MA453B</strain>
    </source>
</reference>
<dbReference type="AlphaFoldDB" id="A0A9N9EL29"/>
<keyword evidence="2" id="KW-1133">Transmembrane helix</keyword>
<keyword evidence="2" id="KW-0472">Membrane</keyword>
<keyword evidence="4" id="KW-1185">Reference proteome</keyword>
<feature type="transmembrane region" description="Helical" evidence="2">
    <location>
        <begin position="165"/>
        <end position="186"/>
    </location>
</feature>
<evidence type="ECO:0000256" key="1">
    <source>
        <dbReference type="SAM" id="MobiDB-lite"/>
    </source>
</evidence>